<dbReference type="AlphaFoldDB" id="A0A238WDZ0"/>
<dbReference type="GO" id="GO:0004521">
    <property type="term" value="F:RNA endonuclease activity"/>
    <property type="evidence" value="ECO:0007669"/>
    <property type="project" value="InterPro"/>
</dbReference>
<sequence length="113" mass="12701">MAGPKVWLVAYDIRDPKRLRRVHRFMLNWGTPLQYSVFAVEARAKDLNRLKAGLFKRIDPAEDDLRIYAIPNRGGGWAGMAIQKDGIILTGSPLARTLASLHAIPLPELKPEK</sequence>
<keyword evidence="8 9" id="KW-0051">Antiviral defense</keyword>
<dbReference type="Proteomes" id="UP000198417">
    <property type="component" value="Unassembled WGS sequence"/>
</dbReference>
<evidence type="ECO:0000256" key="3">
    <source>
        <dbReference type="ARBA" id="ARBA00022722"/>
    </source>
</evidence>
<dbReference type="EMBL" id="FZNN01000005">
    <property type="protein sequence ID" value="SNR44493.1"/>
    <property type="molecule type" value="Genomic_DNA"/>
</dbReference>
<gene>
    <name evidence="9" type="primary">cas2</name>
    <name evidence="10" type="ORF">SAMN06265370_105121</name>
</gene>
<evidence type="ECO:0000256" key="4">
    <source>
        <dbReference type="ARBA" id="ARBA00022723"/>
    </source>
</evidence>
<keyword evidence="3 9" id="KW-0540">Nuclease</keyword>
<dbReference type="GO" id="GO:0046872">
    <property type="term" value="F:metal ion binding"/>
    <property type="evidence" value="ECO:0007669"/>
    <property type="project" value="UniProtKB-UniRule"/>
</dbReference>
<keyword evidence="6 9" id="KW-0378">Hydrolase</keyword>
<dbReference type="GO" id="GO:0051607">
    <property type="term" value="P:defense response to virus"/>
    <property type="evidence" value="ECO:0007669"/>
    <property type="project" value="UniProtKB-UniRule"/>
</dbReference>
<accession>A0A238WDZ0</accession>
<dbReference type="HAMAP" id="MF_01471">
    <property type="entry name" value="Cas2"/>
    <property type="match status" value="1"/>
</dbReference>
<keyword evidence="5 9" id="KW-0255">Endonuclease</keyword>
<dbReference type="PANTHER" id="PTHR34405">
    <property type="entry name" value="CRISPR-ASSOCIATED ENDORIBONUCLEASE CAS2"/>
    <property type="match status" value="1"/>
</dbReference>
<evidence type="ECO:0000313" key="11">
    <source>
        <dbReference type="Proteomes" id="UP000198417"/>
    </source>
</evidence>
<keyword evidence="7 9" id="KW-0460">Magnesium</keyword>
<dbReference type="EC" id="3.1.-.-" evidence="9"/>
<dbReference type="GO" id="GO:0016787">
    <property type="term" value="F:hydrolase activity"/>
    <property type="evidence" value="ECO:0007669"/>
    <property type="project" value="UniProtKB-KW"/>
</dbReference>
<evidence type="ECO:0000256" key="5">
    <source>
        <dbReference type="ARBA" id="ARBA00022759"/>
    </source>
</evidence>
<evidence type="ECO:0000256" key="8">
    <source>
        <dbReference type="ARBA" id="ARBA00023118"/>
    </source>
</evidence>
<dbReference type="RefSeq" id="WP_089269928.1">
    <property type="nucleotide sequence ID" value="NZ_FZNN01000005.1"/>
</dbReference>
<comment type="cofactor">
    <cofactor evidence="1 9">
        <name>Mg(2+)</name>
        <dbReference type="ChEBI" id="CHEBI:18420"/>
    </cofactor>
</comment>
<evidence type="ECO:0000256" key="6">
    <source>
        <dbReference type="ARBA" id="ARBA00022801"/>
    </source>
</evidence>
<keyword evidence="4 9" id="KW-0479">Metal-binding</keyword>
<dbReference type="SUPFAM" id="SSF143430">
    <property type="entry name" value="TTP0101/SSO1404-like"/>
    <property type="match status" value="1"/>
</dbReference>
<evidence type="ECO:0000256" key="2">
    <source>
        <dbReference type="ARBA" id="ARBA00009959"/>
    </source>
</evidence>
<dbReference type="Gene3D" id="3.30.70.240">
    <property type="match status" value="1"/>
</dbReference>
<comment type="similarity">
    <text evidence="2 9">Belongs to the CRISPR-associated endoribonuclease Cas2 protein family.</text>
</comment>
<dbReference type="InterPro" id="IPR019199">
    <property type="entry name" value="Virulence_VapD/CRISPR_Cas2"/>
</dbReference>
<evidence type="ECO:0000256" key="9">
    <source>
        <dbReference type="HAMAP-Rule" id="MF_01471"/>
    </source>
</evidence>
<feature type="binding site" evidence="9">
    <location>
        <position position="12"/>
    </location>
    <ligand>
        <name>Mg(2+)</name>
        <dbReference type="ChEBI" id="CHEBI:18420"/>
        <note>catalytic</note>
    </ligand>
</feature>
<organism evidence="10 11">
    <name type="scientific">Puniceibacterium sediminis</name>
    <dbReference type="NCBI Taxonomy" id="1608407"/>
    <lineage>
        <taxon>Bacteria</taxon>
        <taxon>Pseudomonadati</taxon>
        <taxon>Pseudomonadota</taxon>
        <taxon>Alphaproteobacteria</taxon>
        <taxon>Rhodobacterales</taxon>
        <taxon>Paracoccaceae</taxon>
        <taxon>Puniceibacterium</taxon>
    </lineage>
</organism>
<evidence type="ECO:0000313" key="10">
    <source>
        <dbReference type="EMBL" id="SNR44493.1"/>
    </source>
</evidence>
<dbReference type="InterPro" id="IPR021127">
    <property type="entry name" value="CRISPR_associated_Cas2"/>
</dbReference>
<dbReference type="GO" id="GO:0043571">
    <property type="term" value="P:maintenance of CRISPR repeat elements"/>
    <property type="evidence" value="ECO:0007669"/>
    <property type="project" value="UniProtKB-UniRule"/>
</dbReference>
<dbReference type="Pfam" id="PF09827">
    <property type="entry name" value="CRISPR_Cas2"/>
    <property type="match status" value="1"/>
</dbReference>
<comment type="function">
    <text evidence="9">CRISPR (clustered regularly interspaced short palindromic repeat), is an adaptive immune system that provides protection against mobile genetic elements (viruses, transposable elements and conjugative plasmids). CRISPR clusters contain sequences complementary to antecedent mobile elements and target invading nucleic acids. CRISPR clusters are transcribed and processed into CRISPR RNA (crRNA). Functions as a ssRNA-specific endoribonuclease. Involved in the integration of spacer DNA into the CRISPR cassette.</text>
</comment>
<comment type="subunit">
    <text evidence="9">Homodimer, forms a heterotetramer with a Cas1 homodimer.</text>
</comment>
<dbReference type="NCBIfam" id="TIGR01573">
    <property type="entry name" value="cas2"/>
    <property type="match status" value="1"/>
</dbReference>
<name>A0A238WDZ0_9RHOB</name>
<dbReference type="PANTHER" id="PTHR34405:SF3">
    <property type="entry name" value="CRISPR-ASSOCIATED ENDORIBONUCLEASE CAS2 3"/>
    <property type="match status" value="1"/>
</dbReference>
<evidence type="ECO:0000256" key="7">
    <source>
        <dbReference type="ARBA" id="ARBA00022842"/>
    </source>
</evidence>
<reference evidence="10 11" key="1">
    <citation type="submission" date="2017-06" db="EMBL/GenBank/DDBJ databases">
        <authorList>
            <person name="Kim H.J."/>
            <person name="Triplett B.A."/>
        </authorList>
    </citation>
    <scope>NUCLEOTIDE SEQUENCE [LARGE SCALE GENOMIC DNA]</scope>
    <source>
        <strain evidence="10 11">DSM 29052</strain>
    </source>
</reference>
<evidence type="ECO:0000256" key="1">
    <source>
        <dbReference type="ARBA" id="ARBA00001946"/>
    </source>
</evidence>
<protein>
    <recommendedName>
        <fullName evidence="9">CRISPR-associated endoribonuclease Cas2</fullName>
        <ecNumber evidence="9">3.1.-.-</ecNumber>
    </recommendedName>
</protein>
<proteinExistence type="inferred from homology"/>
<dbReference type="OrthoDB" id="9798176at2"/>
<dbReference type="CDD" id="cd09725">
    <property type="entry name" value="Cas2_I_II_III"/>
    <property type="match status" value="1"/>
</dbReference>
<keyword evidence="11" id="KW-1185">Reference proteome</keyword>